<dbReference type="GO" id="GO:0005737">
    <property type="term" value="C:cytoplasm"/>
    <property type="evidence" value="ECO:0007669"/>
    <property type="project" value="UniProtKB-SubCell"/>
</dbReference>
<dbReference type="PANTHER" id="PTHR12983">
    <property type="entry name" value="RING FINGER 10 FAMILY MEMBER"/>
    <property type="match status" value="1"/>
</dbReference>
<evidence type="ECO:0000256" key="5">
    <source>
        <dbReference type="ARBA" id="ARBA00022833"/>
    </source>
</evidence>
<dbReference type="InterPro" id="IPR039739">
    <property type="entry name" value="MAG2/RNF10"/>
</dbReference>
<organism evidence="9 10">
    <name type="scientific">Malassezia restricta (strain ATCC 96810 / NBRC 103918 / CBS 7877)</name>
    <name type="common">Seborrheic dermatitis infection agent</name>
    <dbReference type="NCBI Taxonomy" id="425264"/>
    <lineage>
        <taxon>Eukaryota</taxon>
        <taxon>Fungi</taxon>
        <taxon>Dikarya</taxon>
        <taxon>Basidiomycota</taxon>
        <taxon>Ustilaginomycotina</taxon>
        <taxon>Malasseziomycetes</taxon>
        <taxon>Malasseziales</taxon>
        <taxon>Malasseziaceae</taxon>
        <taxon>Malassezia</taxon>
    </lineage>
</organism>
<feature type="region of interest" description="Disordered" evidence="7">
    <location>
        <begin position="1"/>
        <end position="61"/>
    </location>
</feature>
<protein>
    <recommendedName>
        <fullName evidence="8">RING-type domain-containing protein</fullName>
    </recommendedName>
</protein>
<dbReference type="CDD" id="cd16536">
    <property type="entry name" value="RING-HC_RNF10"/>
    <property type="match status" value="1"/>
</dbReference>
<keyword evidence="3" id="KW-0479">Metal-binding</keyword>
<evidence type="ECO:0000259" key="8">
    <source>
        <dbReference type="PROSITE" id="PS50089"/>
    </source>
</evidence>
<dbReference type="Gene3D" id="3.30.40.10">
    <property type="entry name" value="Zinc/RING finger domain, C3HC4 (zinc finger)"/>
    <property type="match status" value="1"/>
</dbReference>
<keyword evidence="5" id="KW-0862">Zinc</keyword>
<feature type="region of interest" description="Disordered" evidence="7">
    <location>
        <begin position="562"/>
        <end position="596"/>
    </location>
</feature>
<feature type="compositionally biased region" description="Low complexity" evidence="7">
    <location>
        <begin position="470"/>
        <end position="479"/>
    </location>
</feature>
<dbReference type="InterPro" id="IPR017907">
    <property type="entry name" value="Znf_RING_CS"/>
</dbReference>
<evidence type="ECO:0000256" key="4">
    <source>
        <dbReference type="ARBA" id="ARBA00022771"/>
    </source>
</evidence>
<name>A0A3G2S6F5_MALR7</name>
<keyword evidence="2" id="KW-0963">Cytoplasm</keyword>
<dbReference type="Pfam" id="PF00097">
    <property type="entry name" value="zf-C3HC4"/>
    <property type="match status" value="1"/>
</dbReference>
<dbReference type="GO" id="GO:0008270">
    <property type="term" value="F:zinc ion binding"/>
    <property type="evidence" value="ECO:0007669"/>
    <property type="project" value="UniProtKB-KW"/>
</dbReference>
<feature type="region of interest" description="Disordered" evidence="7">
    <location>
        <begin position="440"/>
        <end position="485"/>
    </location>
</feature>
<evidence type="ECO:0000256" key="7">
    <source>
        <dbReference type="SAM" id="MobiDB-lite"/>
    </source>
</evidence>
<dbReference type="Proteomes" id="UP000269793">
    <property type="component" value="Chromosome V"/>
</dbReference>
<evidence type="ECO:0000256" key="1">
    <source>
        <dbReference type="ARBA" id="ARBA00004496"/>
    </source>
</evidence>
<evidence type="ECO:0000313" key="9">
    <source>
        <dbReference type="EMBL" id="AYO43665.1"/>
    </source>
</evidence>
<comment type="subcellular location">
    <subcellularLocation>
        <location evidence="1">Cytoplasm</location>
    </subcellularLocation>
</comment>
<dbReference type="InterPro" id="IPR018957">
    <property type="entry name" value="Znf_C3HC4_RING-type"/>
</dbReference>
<keyword evidence="10" id="KW-1185">Reference proteome</keyword>
<keyword evidence="4 6" id="KW-0863">Zinc-finger</keyword>
<dbReference type="InterPro" id="IPR001841">
    <property type="entry name" value="Znf_RING"/>
</dbReference>
<feature type="domain" description="RING-type" evidence="8">
    <location>
        <begin position="132"/>
        <end position="182"/>
    </location>
</feature>
<dbReference type="OrthoDB" id="302966at2759"/>
<sequence length="596" mass="65912">MGAQQLEPSASPASVADSRTSGSRQSNKKRAQSLNHLLAFTLPPREPPATAPRRPRRHDGFRPFSRERYVNAQFRFAVRPSFDSRRHMQDPDLPLPWQDIVQVLVPSTADTWMRHGMSSSASSVDSTQATTCPICLSPPTAPRMTRCGHVYCYACILHYLTVAENGKGTRGVQRYVKRCPVCWDDVMARDLKSVRWIDAQSLADLHTAAFLDGRGEVGDMSDILTLRLMERPHDSVIALPRSPHWPVDTSLGLPCTQPDALAFARCVLASRSLVTSSLESDIASVQKDMSPPHASLLDELSLEFLRVAHTQLMEQWEQAQALPESVGTQCVPDEQRQGMSYFYYQAASGQNVFIHPIDIKVLLSHFGTYAAFPDTLMVAVQHAEEGTVDESLRKKCKYMAHLPMSADVTFVEIDWARTSSVLGQIQGDIPWKSWSSTLAQRRQRHHEKATKEERARIRADKDTKNTMLKSSSRGGSASDAARDTSGMSFRESAMVGAEMYFPIHPGRLADDPDVVFPSVTSHPPNHVPNDGPRTVWGTPATATMPTPSQGARDVDEAWNALEARAQDDASMPPSGTKQRPKRKPKLILTGGGRGAL</sequence>
<feature type="compositionally biased region" description="Polar residues" evidence="7">
    <location>
        <begin position="1"/>
        <end position="25"/>
    </location>
</feature>
<proteinExistence type="predicted"/>
<evidence type="ECO:0000256" key="3">
    <source>
        <dbReference type="ARBA" id="ARBA00022723"/>
    </source>
</evidence>
<dbReference type="PROSITE" id="PS00518">
    <property type="entry name" value="ZF_RING_1"/>
    <property type="match status" value="1"/>
</dbReference>
<dbReference type="SUPFAM" id="SSF57850">
    <property type="entry name" value="RING/U-box"/>
    <property type="match status" value="1"/>
</dbReference>
<evidence type="ECO:0000256" key="6">
    <source>
        <dbReference type="PROSITE-ProRule" id="PRU00175"/>
    </source>
</evidence>
<evidence type="ECO:0000313" key="10">
    <source>
        <dbReference type="Proteomes" id="UP000269793"/>
    </source>
</evidence>
<dbReference type="PROSITE" id="PS50089">
    <property type="entry name" value="ZF_RING_2"/>
    <property type="match status" value="1"/>
</dbReference>
<dbReference type="VEuPathDB" id="FungiDB:DNF11_2715"/>
<dbReference type="InterPro" id="IPR013083">
    <property type="entry name" value="Znf_RING/FYVE/PHD"/>
</dbReference>
<dbReference type="PANTHER" id="PTHR12983:SF9">
    <property type="entry name" value="E3 UBIQUITIN-PROTEIN LIGASE RNF10"/>
    <property type="match status" value="1"/>
</dbReference>
<feature type="compositionally biased region" description="Basic and acidic residues" evidence="7">
    <location>
        <begin position="449"/>
        <end position="464"/>
    </location>
</feature>
<gene>
    <name evidence="9" type="ORF">DNF11_2715</name>
</gene>
<reference evidence="9 10" key="1">
    <citation type="submission" date="2018-10" db="EMBL/GenBank/DDBJ databases">
        <title>Complete genome sequence of Malassezia restricta CBS 7877.</title>
        <authorList>
            <person name="Morand S.C."/>
            <person name="Bertignac M."/>
            <person name="Iltis A."/>
            <person name="Kolder I."/>
            <person name="Pirovano W."/>
            <person name="Jourdain R."/>
            <person name="Clavaud C."/>
        </authorList>
    </citation>
    <scope>NUCLEOTIDE SEQUENCE [LARGE SCALE GENOMIC DNA]</scope>
    <source>
        <strain evidence="9 10">CBS 7877</strain>
    </source>
</reference>
<dbReference type="GO" id="GO:0045944">
    <property type="term" value="P:positive regulation of transcription by RNA polymerase II"/>
    <property type="evidence" value="ECO:0007669"/>
    <property type="project" value="TreeGrafter"/>
</dbReference>
<dbReference type="EMBL" id="CP033152">
    <property type="protein sequence ID" value="AYO43665.1"/>
    <property type="molecule type" value="Genomic_DNA"/>
</dbReference>
<accession>A0A3G2S6F5</accession>
<dbReference type="GO" id="GO:0000976">
    <property type="term" value="F:transcription cis-regulatory region binding"/>
    <property type="evidence" value="ECO:0007669"/>
    <property type="project" value="TreeGrafter"/>
</dbReference>
<dbReference type="SMART" id="SM00184">
    <property type="entry name" value="RING"/>
    <property type="match status" value="1"/>
</dbReference>
<evidence type="ECO:0000256" key="2">
    <source>
        <dbReference type="ARBA" id="ARBA00022490"/>
    </source>
</evidence>
<dbReference type="AlphaFoldDB" id="A0A3G2S6F5"/>